<dbReference type="Proteomes" id="UP000018680">
    <property type="component" value="Chromosome"/>
</dbReference>
<organism evidence="1 2">
    <name type="scientific">Salinispira pacifica</name>
    <dbReference type="NCBI Taxonomy" id="1307761"/>
    <lineage>
        <taxon>Bacteria</taxon>
        <taxon>Pseudomonadati</taxon>
        <taxon>Spirochaetota</taxon>
        <taxon>Spirochaetia</taxon>
        <taxon>Spirochaetales</taxon>
        <taxon>Spirochaetaceae</taxon>
        <taxon>Salinispira</taxon>
    </lineage>
</organism>
<reference evidence="1 2" key="1">
    <citation type="journal article" date="2015" name="Stand. Genomic Sci.">
        <title>Complete genome sequence and description of Salinispira pacifica gen. nov., sp. nov., a novel spirochaete isolated form a hypersaline microbial mat.</title>
        <authorList>
            <person name="Ben Hania W."/>
            <person name="Joseph M."/>
            <person name="Schumann P."/>
            <person name="Bunk B."/>
            <person name="Fiebig A."/>
            <person name="Sproer C."/>
            <person name="Klenk H.P."/>
            <person name="Fardeau M.L."/>
            <person name="Spring S."/>
        </authorList>
    </citation>
    <scope>NUCLEOTIDE SEQUENCE [LARGE SCALE GENOMIC DNA]</scope>
    <source>
        <strain evidence="1 2">L21-RPul-D2</strain>
    </source>
</reference>
<dbReference type="AlphaFoldDB" id="V5WIK3"/>
<dbReference type="KEGG" id="slr:L21SP2_2023"/>
<protein>
    <submittedName>
        <fullName evidence="1">Uncharacterized protein</fullName>
    </submittedName>
</protein>
<sequence>MVLVAVFLVASVGSCALFNPVTEEQASEAFGISYSTYVAALFTLGFGGSLEGASIDEETGTITLEEVDLVELYGTEAGEYTLISGTYEINEDGSLEVSNTFEGGPVKTLSYTVSEEFLNTETGELTVTANGKTFELVDFSL</sequence>
<gene>
    <name evidence="1" type="ORF">L21SP2_2023</name>
</gene>
<evidence type="ECO:0000313" key="2">
    <source>
        <dbReference type="Proteomes" id="UP000018680"/>
    </source>
</evidence>
<proteinExistence type="predicted"/>
<evidence type="ECO:0000313" key="1">
    <source>
        <dbReference type="EMBL" id="AHC15394.1"/>
    </source>
</evidence>
<dbReference type="HOGENOM" id="CLU_1823959_0_0_12"/>
<keyword evidence="2" id="KW-1185">Reference proteome</keyword>
<accession>V5WIK3</accession>
<name>V5WIK3_9SPIO</name>
<dbReference type="EMBL" id="CP006939">
    <property type="protein sequence ID" value="AHC15394.1"/>
    <property type="molecule type" value="Genomic_DNA"/>
</dbReference>